<reference evidence="1 2" key="1">
    <citation type="submission" date="2021-06" db="EMBL/GenBank/DDBJ databases">
        <title>Caerostris extrusa draft genome.</title>
        <authorList>
            <person name="Kono N."/>
            <person name="Arakawa K."/>
        </authorList>
    </citation>
    <scope>NUCLEOTIDE SEQUENCE [LARGE SCALE GENOMIC DNA]</scope>
</reference>
<comment type="caution">
    <text evidence="1">The sequence shown here is derived from an EMBL/GenBank/DDBJ whole genome shotgun (WGS) entry which is preliminary data.</text>
</comment>
<accession>A0AAV4ME11</accession>
<gene>
    <name evidence="1" type="ORF">CEXT_88341</name>
</gene>
<evidence type="ECO:0000313" key="1">
    <source>
        <dbReference type="EMBL" id="GIX70583.1"/>
    </source>
</evidence>
<evidence type="ECO:0000313" key="2">
    <source>
        <dbReference type="Proteomes" id="UP001054945"/>
    </source>
</evidence>
<organism evidence="1 2">
    <name type="scientific">Caerostris extrusa</name>
    <name type="common">Bark spider</name>
    <name type="synonym">Caerostris bankana</name>
    <dbReference type="NCBI Taxonomy" id="172846"/>
    <lineage>
        <taxon>Eukaryota</taxon>
        <taxon>Metazoa</taxon>
        <taxon>Ecdysozoa</taxon>
        <taxon>Arthropoda</taxon>
        <taxon>Chelicerata</taxon>
        <taxon>Arachnida</taxon>
        <taxon>Araneae</taxon>
        <taxon>Araneomorphae</taxon>
        <taxon>Entelegynae</taxon>
        <taxon>Araneoidea</taxon>
        <taxon>Araneidae</taxon>
        <taxon>Caerostris</taxon>
    </lineage>
</organism>
<protein>
    <submittedName>
        <fullName evidence="1">Uncharacterized protein</fullName>
    </submittedName>
</protein>
<sequence length="119" mass="13544">MVVDPLQIGRHPALVADRLLTVLTLSPWELPWPTQDFHWILSIFNESSSGSSQGHHHKHLIVDDQFAKVNLSPDCKAWWLVPSRLQDIPLWSLGVKVFLTLSPWELSVMSYGQNVGFCE</sequence>
<name>A0AAV4ME11_CAEEX</name>
<keyword evidence="2" id="KW-1185">Reference proteome</keyword>
<proteinExistence type="predicted"/>
<dbReference type="EMBL" id="BPLR01019688">
    <property type="protein sequence ID" value="GIX70583.1"/>
    <property type="molecule type" value="Genomic_DNA"/>
</dbReference>
<dbReference type="AlphaFoldDB" id="A0AAV4ME11"/>
<dbReference type="Proteomes" id="UP001054945">
    <property type="component" value="Unassembled WGS sequence"/>
</dbReference>